<keyword evidence="1" id="KW-1133">Transmembrane helix</keyword>
<accession>A0A0M9WJQ3</accession>
<keyword evidence="1" id="KW-0812">Transmembrane</keyword>
<gene>
    <name evidence="2" type="ORF">ACN38_g1601</name>
</gene>
<dbReference type="Proteomes" id="UP000037696">
    <property type="component" value="Unassembled WGS sequence"/>
</dbReference>
<evidence type="ECO:0000256" key="1">
    <source>
        <dbReference type="SAM" id="Phobius"/>
    </source>
</evidence>
<name>A0A0M9WJQ3_9EURO</name>
<keyword evidence="1" id="KW-0472">Membrane</keyword>
<evidence type="ECO:0000313" key="3">
    <source>
        <dbReference type="Proteomes" id="UP000037696"/>
    </source>
</evidence>
<sequence>MFVQQKAKPSGRTSISCHWLISLGEKQRSELSGNYPMCPKFLILILRSQFFLFSFLFSFSIFSLIHFFTFD</sequence>
<comment type="caution">
    <text evidence="2">The sequence shown here is derived from an EMBL/GenBank/DDBJ whole genome shotgun (WGS) entry which is preliminary data.</text>
</comment>
<dbReference type="AlphaFoldDB" id="A0A0M9WJQ3"/>
<reference evidence="2 3" key="1">
    <citation type="submission" date="2015-08" db="EMBL/GenBank/DDBJ databases">
        <title>Genome sequencing of Penicillium nordicum.</title>
        <authorList>
            <person name="Nguyen H.D."/>
            <person name="Seifert K.A."/>
        </authorList>
    </citation>
    <scope>NUCLEOTIDE SEQUENCE [LARGE SCALE GENOMIC DNA]</scope>
    <source>
        <strain evidence="2 3">DAOMC 185683</strain>
    </source>
</reference>
<protein>
    <submittedName>
        <fullName evidence="2">Uncharacterized protein</fullName>
    </submittedName>
</protein>
<feature type="transmembrane region" description="Helical" evidence="1">
    <location>
        <begin position="50"/>
        <end position="70"/>
    </location>
</feature>
<evidence type="ECO:0000313" key="2">
    <source>
        <dbReference type="EMBL" id="KOS47485.1"/>
    </source>
</evidence>
<dbReference type="EMBL" id="LHQQ01000016">
    <property type="protein sequence ID" value="KOS47485.1"/>
    <property type="molecule type" value="Genomic_DNA"/>
</dbReference>
<proteinExistence type="predicted"/>
<keyword evidence="3" id="KW-1185">Reference proteome</keyword>
<organism evidence="2 3">
    <name type="scientific">Penicillium nordicum</name>
    <dbReference type="NCBI Taxonomy" id="229535"/>
    <lineage>
        <taxon>Eukaryota</taxon>
        <taxon>Fungi</taxon>
        <taxon>Dikarya</taxon>
        <taxon>Ascomycota</taxon>
        <taxon>Pezizomycotina</taxon>
        <taxon>Eurotiomycetes</taxon>
        <taxon>Eurotiomycetidae</taxon>
        <taxon>Eurotiales</taxon>
        <taxon>Aspergillaceae</taxon>
        <taxon>Penicillium</taxon>
    </lineage>
</organism>